<reference evidence="4 5" key="1">
    <citation type="submission" date="2018-08" db="EMBL/GenBank/DDBJ databases">
        <title>Verrucosispora craniellae sp. nov., isolated from a marine sponge in the South China Sea.</title>
        <authorList>
            <person name="Li L."/>
            <person name="Lin H.W."/>
        </authorList>
    </citation>
    <scope>NUCLEOTIDE SEQUENCE [LARGE SCALE GENOMIC DNA]</scope>
    <source>
        <strain evidence="4 5">LHW63014</strain>
    </source>
</reference>
<dbReference type="Gene3D" id="1.10.10.10">
    <property type="entry name" value="Winged helix-like DNA-binding domain superfamily/Winged helix DNA-binding domain"/>
    <property type="match status" value="1"/>
</dbReference>
<accession>A0A372FTG1</accession>
<dbReference type="SMART" id="SM00862">
    <property type="entry name" value="Trans_reg_C"/>
    <property type="match status" value="1"/>
</dbReference>
<gene>
    <name evidence="4" type="ORF">D0Q02_25225</name>
</gene>
<keyword evidence="1 2" id="KW-0238">DNA-binding</keyword>
<keyword evidence="5" id="KW-1185">Reference proteome</keyword>
<proteinExistence type="predicted"/>
<evidence type="ECO:0000313" key="4">
    <source>
        <dbReference type="EMBL" id="RFS43904.1"/>
    </source>
</evidence>
<protein>
    <submittedName>
        <fullName evidence="4">Winged helix family transcriptional regulator</fullName>
    </submittedName>
</protein>
<dbReference type="SUPFAM" id="SSF46894">
    <property type="entry name" value="C-terminal effector domain of the bipartite response regulators"/>
    <property type="match status" value="1"/>
</dbReference>
<dbReference type="OrthoDB" id="8927943at2"/>
<comment type="caution">
    <text evidence="4">The sequence shown here is derived from an EMBL/GenBank/DDBJ whole genome shotgun (WGS) entry which is preliminary data.</text>
</comment>
<dbReference type="InterPro" id="IPR016032">
    <property type="entry name" value="Sig_transdc_resp-reg_C-effctor"/>
</dbReference>
<dbReference type="GO" id="GO:0006355">
    <property type="term" value="P:regulation of DNA-templated transcription"/>
    <property type="evidence" value="ECO:0007669"/>
    <property type="project" value="InterPro"/>
</dbReference>
<dbReference type="AlphaFoldDB" id="A0A372FTG1"/>
<dbReference type="Pfam" id="PF00486">
    <property type="entry name" value="Trans_reg_C"/>
    <property type="match status" value="1"/>
</dbReference>
<dbReference type="GO" id="GO:0003677">
    <property type="term" value="F:DNA binding"/>
    <property type="evidence" value="ECO:0007669"/>
    <property type="project" value="UniProtKB-UniRule"/>
</dbReference>
<sequence>MVAGGDGGLVVSVRLRPGSDGGCDDLERLLWLVDHLAPPAVDAVGGPAVLRVSPQARVVHRGGREVVLTRREFDLLWHLVAHPRRVFTRAQLLESVWGHTFTSARNVDVQVRRVRVKVGTDLSVIRTVRGVGYGLDVDLPVEVVDDPRPRAF</sequence>
<dbReference type="PROSITE" id="PS51755">
    <property type="entry name" value="OMPR_PHOB"/>
    <property type="match status" value="1"/>
</dbReference>
<organism evidence="4 5">
    <name type="scientific">Micromonospora craniellae</name>
    <dbReference type="NCBI Taxonomy" id="2294034"/>
    <lineage>
        <taxon>Bacteria</taxon>
        <taxon>Bacillati</taxon>
        <taxon>Actinomycetota</taxon>
        <taxon>Actinomycetes</taxon>
        <taxon>Micromonosporales</taxon>
        <taxon>Micromonosporaceae</taxon>
        <taxon>Micromonospora</taxon>
    </lineage>
</organism>
<dbReference type="EMBL" id="QVFU01000041">
    <property type="protein sequence ID" value="RFS43904.1"/>
    <property type="molecule type" value="Genomic_DNA"/>
</dbReference>
<feature type="DNA-binding region" description="OmpR/PhoB-type" evidence="2">
    <location>
        <begin position="39"/>
        <end position="137"/>
    </location>
</feature>
<evidence type="ECO:0000256" key="2">
    <source>
        <dbReference type="PROSITE-ProRule" id="PRU01091"/>
    </source>
</evidence>
<evidence type="ECO:0000313" key="5">
    <source>
        <dbReference type="Proteomes" id="UP000262621"/>
    </source>
</evidence>
<dbReference type="GO" id="GO:0000160">
    <property type="term" value="P:phosphorelay signal transduction system"/>
    <property type="evidence" value="ECO:0007669"/>
    <property type="project" value="InterPro"/>
</dbReference>
<evidence type="ECO:0000259" key="3">
    <source>
        <dbReference type="PROSITE" id="PS51755"/>
    </source>
</evidence>
<dbReference type="CDD" id="cd00383">
    <property type="entry name" value="trans_reg_C"/>
    <property type="match status" value="1"/>
</dbReference>
<dbReference type="InterPro" id="IPR001867">
    <property type="entry name" value="OmpR/PhoB-type_DNA-bd"/>
</dbReference>
<dbReference type="Proteomes" id="UP000262621">
    <property type="component" value="Unassembled WGS sequence"/>
</dbReference>
<feature type="domain" description="OmpR/PhoB-type" evidence="3">
    <location>
        <begin position="39"/>
        <end position="137"/>
    </location>
</feature>
<name>A0A372FTG1_9ACTN</name>
<evidence type="ECO:0000256" key="1">
    <source>
        <dbReference type="ARBA" id="ARBA00023125"/>
    </source>
</evidence>
<dbReference type="InterPro" id="IPR036388">
    <property type="entry name" value="WH-like_DNA-bd_sf"/>
</dbReference>